<dbReference type="Proteomes" id="UP000006868">
    <property type="component" value="Plasmid pSC2"/>
</dbReference>
<geneLocation type="plasmid" evidence="1 2">
    <name>pSC2</name>
</geneLocation>
<reference evidence="1 2" key="1">
    <citation type="journal article" date="2011" name="J. Bacteriol.">
        <title>Complete genome sequence of Paenibacillus polymyxa SC2, a strain of plant growth-promoting Rhizobacterium with broad-spectrum antimicrobial activity.</title>
        <authorList>
            <person name="Ma M."/>
            <person name="Wang C."/>
            <person name="Ding Y."/>
            <person name="Li L."/>
            <person name="Shen D."/>
            <person name="Jiang X."/>
            <person name="Guan D."/>
            <person name="Cao F."/>
            <person name="Chen H."/>
            <person name="Feng R."/>
            <person name="Wang X."/>
            <person name="Ge Y."/>
            <person name="Yao L."/>
            <person name="Bing X."/>
            <person name="Yang X."/>
            <person name="Li J."/>
            <person name="Du B."/>
        </authorList>
    </citation>
    <scope>NUCLEOTIDE SEQUENCE [LARGE SCALE GENOMIC DNA]</scope>
    <source>
        <strain evidence="1 2">SC2</strain>
        <plasmid evidence="2">pSC2</plasmid>
    </source>
</reference>
<dbReference type="EMBL" id="CP002214">
    <property type="protein sequence ID" value="AKA44386.1"/>
    <property type="molecule type" value="Genomic_DNA"/>
</dbReference>
<dbReference type="KEGG" id="ppm:PPSC2_27800"/>
<keyword evidence="1" id="KW-0614">Plasmid</keyword>
<dbReference type="PATRIC" id="fig|886882.15.peg.5892"/>
<dbReference type="AlphaFoldDB" id="A0A0D5ZCV5"/>
<evidence type="ECO:0000313" key="1">
    <source>
        <dbReference type="EMBL" id="AKA44386.1"/>
    </source>
</evidence>
<dbReference type="RefSeq" id="WP_043886158.1">
    <property type="nucleotide sequence ID" value="NC_014628.2"/>
</dbReference>
<proteinExistence type="predicted"/>
<name>A0A0D5ZCV5_PAEPS</name>
<sequence length="99" mass="11574">MKSEACVYLCSIIILNEYQQLLFDETFLVKVENVSESVAIAWMMQKLNEIETSINAEMNYPVLLSCHCQFPMPGEICYDALSEDELRIMFPQINEWKKK</sequence>
<organism evidence="1 2">
    <name type="scientific">Paenibacillus polymyxa (strain SC2)</name>
    <name type="common">Bacillus polymyxa</name>
    <dbReference type="NCBI Taxonomy" id="886882"/>
    <lineage>
        <taxon>Bacteria</taxon>
        <taxon>Bacillati</taxon>
        <taxon>Bacillota</taxon>
        <taxon>Bacilli</taxon>
        <taxon>Bacillales</taxon>
        <taxon>Paenibacillaceae</taxon>
        <taxon>Paenibacillus</taxon>
    </lineage>
</organism>
<accession>A0A0D5ZCV5</accession>
<dbReference type="HOGENOM" id="CLU_2317606_0_0_9"/>
<protein>
    <submittedName>
        <fullName evidence="1">Uncharacterized protein</fullName>
    </submittedName>
</protein>
<evidence type="ECO:0000313" key="2">
    <source>
        <dbReference type="Proteomes" id="UP000006868"/>
    </source>
</evidence>
<gene>
    <name evidence="1" type="ORF">PPSC2_27800</name>
</gene>